<dbReference type="PANTHER" id="PTHR10903">
    <property type="entry name" value="GTPASE, IMAP FAMILY MEMBER-RELATED"/>
    <property type="match status" value="1"/>
</dbReference>
<dbReference type="Gene3D" id="3.40.50.300">
    <property type="entry name" value="P-loop containing nucleotide triphosphate hydrolases"/>
    <property type="match status" value="1"/>
</dbReference>
<keyword evidence="14" id="KW-1133">Transmembrane helix</keyword>
<keyword evidence="5" id="KW-0150">Chloroplast</keyword>
<evidence type="ECO:0000256" key="16">
    <source>
        <dbReference type="ARBA" id="ARBA00023136"/>
    </source>
</evidence>
<comment type="similarity">
    <text evidence="3">Belongs to the TRAFAC class TrmE-Era-EngA-EngB-Septin-like GTPase superfamily. AIG1/Toc34/Toc159-like paraseptin GTPase family. IAN subfamily.</text>
</comment>
<dbReference type="GO" id="GO:0005525">
    <property type="term" value="F:GTP binding"/>
    <property type="evidence" value="ECO:0007669"/>
    <property type="project" value="UniProtKB-KW"/>
</dbReference>
<dbReference type="InterPro" id="IPR045058">
    <property type="entry name" value="GIMA/IAN/Toc"/>
</dbReference>
<reference evidence="20" key="1">
    <citation type="journal article" date="2010" name="Nature">
        <title>The Amphimedon queenslandica genome and the evolution of animal complexity.</title>
        <authorList>
            <person name="Srivastava M."/>
            <person name="Simakov O."/>
            <person name="Chapman J."/>
            <person name="Fahey B."/>
            <person name="Gauthier M.E."/>
            <person name="Mitros T."/>
            <person name="Richards G.S."/>
            <person name="Conaco C."/>
            <person name="Dacre M."/>
            <person name="Hellsten U."/>
            <person name="Larroux C."/>
            <person name="Putnam N.H."/>
            <person name="Stanke M."/>
            <person name="Adamska M."/>
            <person name="Darling A."/>
            <person name="Degnan S.M."/>
            <person name="Oakley T.H."/>
            <person name="Plachetzki D.C."/>
            <person name="Zhai Y."/>
            <person name="Adamski M."/>
            <person name="Calcino A."/>
            <person name="Cummins S.F."/>
            <person name="Goodstein D.M."/>
            <person name="Harris C."/>
            <person name="Jackson D.J."/>
            <person name="Leys S.P."/>
            <person name="Shu S."/>
            <person name="Woodcroft B.J."/>
            <person name="Vervoort M."/>
            <person name="Kosik K.S."/>
            <person name="Manning G."/>
            <person name="Degnan B.M."/>
            <person name="Rokhsar D.S."/>
        </authorList>
    </citation>
    <scope>NUCLEOTIDE SEQUENCE [LARGE SCALE GENOMIC DNA]</scope>
</reference>
<dbReference type="GO" id="GO:0046872">
    <property type="term" value="F:metal ion binding"/>
    <property type="evidence" value="ECO:0007669"/>
    <property type="project" value="UniProtKB-KW"/>
</dbReference>
<evidence type="ECO:0000313" key="20">
    <source>
        <dbReference type="Proteomes" id="UP000007879"/>
    </source>
</evidence>
<evidence type="ECO:0000256" key="3">
    <source>
        <dbReference type="ARBA" id="ARBA00008535"/>
    </source>
</evidence>
<evidence type="ECO:0000256" key="12">
    <source>
        <dbReference type="ARBA" id="ARBA00022842"/>
    </source>
</evidence>
<dbReference type="PROSITE" id="PS50017">
    <property type="entry name" value="DEATH_DOMAIN"/>
    <property type="match status" value="1"/>
</dbReference>
<name>A0AAN0JPC1_AMPQE</name>
<keyword evidence="4" id="KW-0813">Transport</keyword>
<dbReference type="GO" id="GO:0015031">
    <property type="term" value="P:protein transport"/>
    <property type="evidence" value="ECO:0007669"/>
    <property type="project" value="UniProtKB-KW"/>
</dbReference>
<accession>A0AAN0JPC1</accession>
<evidence type="ECO:0000256" key="11">
    <source>
        <dbReference type="ARBA" id="ARBA00022805"/>
    </source>
</evidence>
<keyword evidence="16" id="KW-0472">Membrane</keyword>
<dbReference type="InterPro" id="IPR000488">
    <property type="entry name" value="Death_dom"/>
</dbReference>
<dbReference type="Proteomes" id="UP000007879">
    <property type="component" value="Unassembled WGS sequence"/>
</dbReference>
<evidence type="ECO:0000256" key="7">
    <source>
        <dbReference type="ARBA" id="ARBA00022692"/>
    </source>
</evidence>
<evidence type="ECO:0000256" key="17">
    <source>
        <dbReference type="ARBA" id="ARBA00024013"/>
    </source>
</evidence>
<organism evidence="19 20">
    <name type="scientific">Amphimedon queenslandica</name>
    <name type="common">Sponge</name>
    <dbReference type="NCBI Taxonomy" id="400682"/>
    <lineage>
        <taxon>Eukaryota</taxon>
        <taxon>Metazoa</taxon>
        <taxon>Porifera</taxon>
        <taxon>Demospongiae</taxon>
        <taxon>Heteroscleromorpha</taxon>
        <taxon>Haplosclerida</taxon>
        <taxon>Niphatidae</taxon>
        <taxon>Amphimedon</taxon>
    </lineage>
</organism>
<keyword evidence="11" id="KW-1002">Plastid outer membrane</keyword>
<evidence type="ECO:0000313" key="19">
    <source>
        <dbReference type="EnsemblMetazoa" id="XP_019858880.1"/>
    </source>
</evidence>
<keyword evidence="20" id="KW-1185">Reference proteome</keyword>
<keyword evidence="7" id="KW-0812">Transmembrane</keyword>
<evidence type="ECO:0000256" key="13">
    <source>
        <dbReference type="ARBA" id="ARBA00022927"/>
    </source>
</evidence>
<dbReference type="AlphaFoldDB" id="A0AAN0JPC1"/>
<dbReference type="RefSeq" id="XP_019858880.1">
    <property type="nucleotide sequence ID" value="XM_020003321.1"/>
</dbReference>
<feature type="domain" description="Death" evidence="18">
    <location>
        <begin position="46"/>
        <end position="120"/>
    </location>
</feature>
<evidence type="ECO:0000256" key="14">
    <source>
        <dbReference type="ARBA" id="ARBA00022989"/>
    </source>
</evidence>
<dbReference type="GO" id="GO:0007165">
    <property type="term" value="P:signal transduction"/>
    <property type="evidence" value="ECO:0007669"/>
    <property type="project" value="InterPro"/>
</dbReference>
<evidence type="ECO:0000256" key="1">
    <source>
        <dbReference type="ARBA" id="ARBA00001946"/>
    </source>
</evidence>
<dbReference type="InterPro" id="IPR006703">
    <property type="entry name" value="G_AIG1"/>
</dbReference>
<keyword evidence="10" id="KW-0378">Hydrolase</keyword>
<evidence type="ECO:0000259" key="18">
    <source>
        <dbReference type="PROSITE" id="PS50017"/>
    </source>
</evidence>
<keyword evidence="8" id="KW-0479">Metal-binding</keyword>
<protein>
    <recommendedName>
        <fullName evidence="18">Death domain-containing protein</fullName>
    </recommendedName>
</protein>
<dbReference type="Gene3D" id="1.10.533.10">
    <property type="entry name" value="Death Domain, Fas"/>
    <property type="match status" value="1"/>
</dbReference>
<evidence type="ECO:0000256" key="9">
    <source>
        <dbReference type="ARBA" id="ARBA00022741"/>
    </source>
</evidence>
<evidence type="ECO:0000256" key="10">
    <source>
        <dbReference type="ARBA" id="ARBA00022801"/>
    </source>
</evidence>
<dbReference type="InterPro" id="IPR027417">
    <property type="entry name" value="P-loop_NTPase"/>
</dbReference>
<dbReference type="PANTHER" id="PTHR10903:SF135">
    <property type="entry name" value="TRANSLOCASE OF CHLOROPLAST 120, CHLOROPLASTIC-RELATED"/>
    <property type="match status" value="1"/>
</dbReference>
<dbReference type="GeneID" id="109587101"/>
<dbReference type="GO" id="GO:0016787">
    <property type="term" value="F:hydrolase activity"/>
    <property type="evidence" value="ECO:0007669"/>
    <property type="project" value="UniProtKB-KW"/>
</dbReference>
<keyword evidence="9" id="KW-0547">Nucleotide-binding</keyword>
<dbReference type="SUPFAM" id="SSF52540">
    <property type="entry name" value="P-loop containing nucleoside triphosphate hydrolases"/>
    <property type="match status" value="1"/>
</dbReference>
<dbReference type="SUPFAM" id="SSF47986">
    <property type="entry name" value="DEATH domain"/>
    <property type="match status" value="1"/>
</dbReference>
<keyword evidence="12" id="KW-0460">Magnesium</keyword>
<evidence type="ECO:0000256" key="8">
    <source>
        <dbReference type="ARBA" id="ARBA00022723"/>
    </source>
</evidence>
<comment type="subcellular location">
    <subcellularLocation>
        <location evidence="2">Membrane</location>
        <topology evidence="2">Single-pass membrane protein</topology>
    </subcellularLocation>
    <subcellularLocation>
        <location evidence="17">Plastid</location>
        <location evidence="17">Chloroplast outer membrane</location>
    </subcellularLocation>
</comment>
<dbReference type="GO" id="GO:0016020">
    <property type="term" value="C:membrane"/>
    <property type="evidence" value="ECO:0007669"/>
    <property type="project" value="UniProtKB-SubCell"/>
</dbReference>
<comment type="cofactor">
    <cofactor evidence="1">
        <name>Mg(2+)</name>
        <dbReference type="ChEBI" id="CHEBI:18420"/>
    </cofactor>
</comment>
<dbReference type="KEGG" id="aqu:109587101"/>
<reference evidence="19" key="2">
    <citation type="submission" date="2024-06" db="UniProtKB">
        <authorList>
            <consortium name="EnsemblMetazoa"/>
        </authorList>
    </citation>
    <scope>IDENTIFICATION</scope>
</reference>
<dbReference type="Pfam" id="PF00531">
    <property type="entry name" value="Death"/>
    <property type="match status" value="1"/>
</dbReference>
<dbReference type="InterPro" id="IPR011029">
    <property type="entry name" value="DEATH-like_dom_sf"/>
</dbReference>
<proteinExistence type="inferred from homology"/>
<sequence>MEVGLRPRFRFLSLSFNIYGAAMATILQLDDLDNVKTELRQFSESDWRRFGSETGLRKNTLDNIEANKAKVEDRLEECLAYWLRRKDNVDKQGKPSWSRLAEILDKLGERALADKIRDRKLRKEFSSDGSNRGSNHEEKRVEPAATFGHSIYLPKFLEDEYLRMTTEFANILKRFVIQVFKEKEKLKGVQMSLYIEECHPLAEINQVYNFSFSPSCGFIELLFDDFCKGWTVQPLVEPCRLHQDDIDKFDEAIYPLPPSCLVSVDASPNADPTLHYSVPLEGVAHPVTLLINQKLQLEKDVLELIASHKTTFEKEKDRELAELTKKLYESLQKQSAIAKEKQELSEKMLALIKEQELPKQFEPDDKAEQGQDTIAMAHIADYGDELHVHMSCDSERGSETPPKGIDQYELAIPQQEMPNTPLTIMVVGEAGVGKSTLINSMLGRKVALVSHGPYPTNHNTIEEHSGTVYGTLVVFYDTRRLGDPQLNNKELTKKIKQKLDECCDRFKILICLRIIDKLDQSVERFQHLVKLFKNDETIWKSCILVLTQANRFDLNDYESDEKEDKEGWGSSLRQEEVLKLKMIICMKEWAIQFQSCLERYNAPKKIIMNMPVCVAGNKRHLKLPVTDNWVQKIMDCCHMKALNFQSDHQTEWHSQLKYNLW</sequence>
<evidence type="ECO:0000256" key="15">
    <source>
        <dbReference type="ARBA" id="ARBA00023134"/>
    </source>
</evidence>
<evidence type="ECO:0000256" key="5">
    <source>
        <dbReference type="ARBA" id="ARBA00022528"/>
    </source>
</evidence>
<keyword evidence="13" id="KW-0653">Protein transport</keyword>
<evidence type="ECO:0000256" key="4">
    <source>
        <dbReference type="ARBA" id="ARBA00022448"/>
    </source>
</evidence>
<keyword evidence="6" id="KW-0934">Plastid</keyword>
<dbReference type="EnsemblMetazoa" id="XM_020003321.1">
    <property type="protein sequence ID" value="XP_019858880.1"/>
    <property type="gene ID" value="LOC109587101"/>
</dbReference>
<evidence type="ECO:0000256" key="6">
    <source>
        <dbReference type="ARBA" id="ARBA00022640"/>
    </source>
</evidence>
<dbReference type="Pfam" id="PF04548">
    <property type="entry name" value="AIG1"/>
    <property type="match status" value="1"/>
</dbReference>
<evidence type="ECO:0000256" key="2">
    <source>
        <dbReference type="ARBA" id="ARBA00004167"/>
    </source>
</evidence>
<keyword evidence="15" id="KW-0342">GTP-binding</keyword>